<dbReference type="Proteomes" id="UP000545490">
    <property type="component" value="Unassembled WGS sequence"/>
</dbReference>
<comment type="caution">
    <text evidence="1">The sequence shown here is derived from an EMBL/GenBank/DDBJ whole genome shotgun (WGS) entry which is preliminary data.</text>
</comment>
<organism evidence="1 2">
    <name type="scientific">Rhizobium fabae</name>
    <dbReference type="NCBI Taxonomy" id="573179"/>
    <lineage>
        <taxon>Bacteria</taxon>
        <taxon>Pseudomonadati</taxon>
        <taxon>Pseudomonadota</taxon>
        <taxon>Alphaproteobacteria</taxon>
        <taxon>Hyphomicrobiales</taxon>
        <taxon>Rhizobiaceae</taxon>
        <taxon>Rhizobium/Agrobacterium group</taxon>
        <taxon>Rhizobium</taxon>
    </lineage>
</organism>
<accession>A0A7W6B117</accession>
<evidence type="ECO:0000313" key="2">
    <source>
        <dbReference type="Proteomes" id="UP000545490"/>
    </source>
</evidence>
<reference evidence="1 2" key="1">
    <citation type="submission" date="2020-08" db="EMBL/GenBank/DDBJ databases">
        <title>Genomic Encyclopedia of Type Strains, Phase IV (KMG-IV): sequencing the most valuable type-strain genomes for metagenomic binning, comparative biology and taxonomic classification.</title>
        <authorList>
            <person name="Goeker M."/>
        </authorList>
    </citation>
    <scope>NUCLEOTIDE SEQUENCE [LARGE SCALE GENOMIC DNA]</scope>
    <source>
        <strain evidence="1 2">DSM 19331</strain>
    </source>
</reference>
<gene>
    <name evidence="1" type="ORF">GGQ65_000839</name>
</gene>
<evidence type="ECO:0000313" key="1">
    <source>
        <dbReference type="EMBL" id="MBB3913570.1"/>
    </source>
</evidence>
<name>A0A7W6B117_9HYPH</name>
<proteinExistence type="predicted"/>
<dbReference type="EMBL" id="JACIDG010000002">
    <property type="protein sequence ID" value="MBB3913570.1"/>
    <property type="molecule type" value="Genomic_DNA"/>
</dbReference>
<protein>
    <submittedName>
        <fullName evidence="1">Uncharacterized protein</fullName>
    </submittedName>
</protein>
<dbReference type="AlphaFoldDB" id="A0A7W6B117"/>
<sequence>MVHSYSTSYGLIGAQPLTKDRTFSWAAEVQRKGTILCLDWSIVIRTISALLEKPVLESLDLEPVLDLTSPAGQIIGNLVGTIMQGMRNNGPLLSSPVGLSLLSEAMSDLILRFTQHLLLSIWDKKYRQSPLGMFGALSTTCTQTSANRSRSQWLQRPSGSRFVRCRMVLEPFQCVRRMPEGYASEGSVTVHPLTRSHAVERRSDCGLCRSD</sequence>